<dbReference type="Proteomes" id="UP001607302">
    <property type="component" value="Unassembled WGS sequence"/>
</dbReference>
<sequence>MAGRYDKCLTPGLRTSDGDHWDNDIITGHLDSPGPHYHHTSPVAHADSLKSTAYYEHIFPEPRPDASRCQPLAFCQPVTKIYCWKRSSIVSEDERNLCSNIRLPATTIARTLVLRAELGMLIEDNTS</sequence>
<name>A0ABD1ZZY2_VESSQ</name>
<evidence type="ECO:0000313" key="2">
    <source>
        <dbReference type="Proteomes" id="UP001607302"/>
    </source>
</evidence>
<gene>
    <name evidence="1" type="ORF">V1478_016299</name>
</gene>
<reference evidence="1 2" key="1">
    <citation type="journal article" date="2024" name="Ann. Entomol. Soc. Am.">
        <title>Genomic analyses of the southern and eastern yellowjacket wasps (Hymenoptera: Vespidae) reveal evolutionary signatures of social life.</title>
        <authorList>
            <person name="Catto M.A."/>
            <person name="Caine P.B."/>
            <person name="Orr S.E."/>
            <person name="Hunt B.G."/>
            <person name="Goodisman M.A.D."/>
        </authorList>
    </citation>
    <scope>NUCLEOTIDE SEQUENCE [LARGE SCALE GENOMIC DNA]</scope>
    <source>
        <strain evidence="1">233</strain>
        <tissue evidence="1">Head and thorax</tissue>
    </source>
</reference>
<keyword evidence="2" id="KW-1185">Reference proteome</keyword>
<accession>A0ABD1ZZY2</accession>
<protein>
    <submittedName>
        <fullName evidence="1">Uncharacterized protein</fullName>
    </submittedName>
</protein>
<comment type="caution">
    <text evidence="1">The sequence shown here is derived from an EMBL/GenBank/DDBJ whole genome shotgun (WGS) entry which is preliminary data.</text>
</comment>
<organism evidence="1 2">
    <name type="scientific">Vespula squamosa</name>
    <name type="common">Southern yellow jacket</name>
    <name type="synonym">Wasp</name>
    <dbReference type="NCBI Taxonomy" id="30214"/>
    <lineage>
        <taxon>Eukaryota</taxon>
        <taxon>Metazoa</taxon>
        <taxon>Ecdysozoa</taxon>
        <taxon>Arthropoda</taxon>
        <taxon>Hexapoda</taxon>
        <taxon>Insecta</taxon>
        <taxon>Pterygota</taxon>
        <taxon>Neoptera</taxon>
        <taxon>Endopterygota</taxon>
        <taxon>Hymenoptera</taxon>
        <taxon>Apocrita</taxon>
        <taxon>Aculeata</taxon>
        <taxon>Vespoidea</taxon>
        <taxon>Vespidae</taxon>
        <taxon>Vespinae</taxon>
        <taxon>Vespula</taxon>
    </lineage>
</organism>
<proteinExistence type="predicted"/>
<dbReference type="AlphaFoldDB" id="A0ABD1ZZY2"/>
<dbReference type="EMBL" id="JAUDFV010000157">
    <property type="protein sequence ID" value="KAL2713742.1"/>
    <property type="molecule type" value="Genomic_DNA"/>
</dbReference>
<evidence type="ECO:0000313" key="1">
    <source>
        <dbReference type="EMBL" id="KAL2713742.1"/>
    </source>
</evidence>